<reference evidence="2 3" key="1">
    <citation type="journal article" date="2019" name="Int. J. Syst. Evol. Microbiol.">
        <title>The Global Catalogue of Microorganisms (GCM) 10K type strain sequencing project: providing services to taxonomists for standard genome sequencing and annotation.</title>
        <authorList>
            <consortium name="The Broad Institute Genomics Platform"/>
            <consortium name="The Broad Institute Genome Sequencing Center for Infectious Disease"/>
            <person name="Wu L."/>
            <person name="Ma J."/>
        </authorList>
    </citation>
    <scope>NUCLEOTIDE SEQUENCE [LARGE SCALE GENOMIC DNA]</scope>
    <source>
        <strain evidence="2 3">JCM 3146</strain>
    </source>
</reference>
<evidence type="ECO:0000313" key="3">
    <source>
        <dbReference type="Proteomes" id="UP001501822"/>
    </source>
</evidence>
<comment type="caution">
    <text evidence="2">The sequence shown here is derived from an EMBL/GenBank/DDBJ whole genome shotgun (WGS) entry which is preliminary data.</text>
</comment>
<dbReference type="SUPFAM" id="SSF51430">
    <property type="entry name" value="NAD(P)-linked oxidoreductase"/>
    <property type="match status" value="1"/>
</dbReference>
<dbReference type="Pfam" id="PF00248">
    <property type="entry name" value="Aldo_ket_red"/>
    <property type="match status" value="1"/>
</dbReference>
<dbReference type="InterPro" id="IPR036812">
    <property type="entry name" value="NAD(P)_OxRdtase_dom_sf"/>
</dbReference>
<name>A0ABN0X9L4_9ACTN</name>
<dbReference type="PANTHER" id="PTHR43364:SF5">
    <property type="entry name" value="REDUCTASE"/>
    <property type="match status" value="1"/>
</dbReference>
<dbReference type="Proteomes" id="UP001501822">
    <property type="component" value="Unassembled WGS sequence"/>
</dbReference>
<keyword evidence="3" id="KW-1185">Reference proteome</keyword>
<dbReference type="RefSeq" id="WP_252798521.1">
    <property type="nucleotide sequence ID" value="NZ_BAAABM010000051.1"/>
</dbReference>
<evidence type="ECO:0000313" key="2">
    <source>
        <dbReference type="EMBL" id="GAA0358023.1"/>
    </source>
</evidence>
<accession>A0ABN0X9L4</accession>
<organism evidence="2 3">
    <name type="scientific">Actinoallomurus spadix</name>
    <dbReference type="NCBI Taxonomy" id="79912"/>
    <lineage>
        <taxon>Bacteria</taxon>
        <taxon>Bacillati</taxon>
        <taxon>Actinomycetota</taxon>
        <taxon>Actinomycetes</taxon>
        <taxon>Streptosporangiales</taxon>
        <taxon>Thermomonosporaceae</taxon>
        <taxon>Actinoallomurus</taxon>
    </lineage>
</organism>
<dbReference type="PANTHER" id="PTHR43364">
    <property type="entry name" value="NADH-SPECIFIC METHYLGLYOXAL REDUCTASE-RELATED"/>
    <property type="match status" value="1"/>
</dbReference>
<proteinExistence type="predicted"/>
<dbReference type="EMBL" id="BAAABM010000051">
    <property type="protein sequence ID" value="GAA0358023.1"/>
    <property type="molecule type" value="Genomic_DNA"/>
</dbReference>
<evidence type="ECO:0000259" key="1">
    <source>
        <dbReference type="Pfam" id="PF00248"/>
    </source>
</evidence>
<dbReference type="InterPro" id="IPR023210">
    <property type="entry name" value="NADP_OxRdtase_dom"/>
</dbReference>
<dbReference type="InterPro" id="IPR050523">
    <property type="entry name" value="AKR_Detox_Biosynth"/>
</dbReference>
<feature type="domain" description="NADP-dependent oxidoreductase" evidence="1">
    <location>
        <begin position="21"/>
        <end position="315"/>
    </location>
</feature>
<protein>
    <submittedName>
        <fullName evidence="2">Aldo/keto reductase</fullName>
    </submittedName>
</protein>
<sequence length="332" mass="35963">MSSDDRLHRRLGRTGLIVSRLWLGTVNFGGRVDEPAAQRLLDHALERGVNVIDTANIYGWRVRKGWTEEVIGRWLGRRSRRDQVVLATKVGHPMSDAPNDGGLSARNIVASCEASLRRLRTDWIDLYQLHHVDRAVSWDEVWEAMEILVRQGKIRYVGSSNAAGWDLAAAQETATGRGLLGLASEQCLYNLVTRHPELEVLPAAGAYGIGVSVWSPLHGGLLGGVLRKQAEGTAVKSAQGRAAAALADHRDAIAEYERLCAEFGRSPAEVGLAWVLSRPGVTAAVIGPRTIAHVDDALRALETPLPEAQAARLETLFPPVGNGLPAPDAWIG</sequence>
<dbReference type="Gene3D" id="3.20.20.100">
    <property type="entry name" value="NADP-dependent oxidoreductase domain"/>
    <property type="match status" value="1"/>
</dbReference>
<gene>
    <name evidence="2" type="ORF">GCM10010151_54620</name>
</gene>